<accession>F8FP91</accession>
<dbReference type="HOGENOM" id="CLU_283400_0_0_9"/>
<evidence type="ECO:0000313" key="2">
    <source>
        <dbReference type="Proteomes" id="UP000006620"/>
    </source>
</evidence>
<dbReference type="KEGG" id="pms:KNP414_00416"/>
<evidence type="ECO:0000313" key="1">
    <source>
        <dbReference type="EMBL" id="AEI39041.1"/>
    </source>
</evidence>
<name>F8FP91_PAEMK</name>
<gene>
    <name evidence="1" type="ordered locus">KNP414_00416</name>
</gene>
<dbReference type="EMBL" id="CP002869">
    <property type="protein sequence ID" value="AEI39041.1"/>
    <property type="molecule type" value="Genomic_DNA"/>
</dbReference>
<reference evidence="1 2" key="2">
    <citation type="journal article" date="2013" name="Genome Announc.">
        <title>Genome Sequence of Growth-Improving Paenibacillus mucilaginosus Strain KNP414.</title>
        <authorList>
            <person name="Lu J.J."/>
            <person name="Wang J.F."/>
            <person name="Hu X.F."/>
        </authorList>
    </citation>
    <scope>NUCLEOTIDE SEQUENCE [LARGE SCALE GENOMIC DNA]</scope>
    <source>
        <strain evidence="1 2">KNP414</strain>
    </source>
</reference>
<reference evidence="2" key="1">
    <citation type="submission" date="2011-06" db="EMBL/GenBank/DDBJ databases">
        <title>Complete genome sequence of Paenibacillus mucilaginosus KNP414.</title>
        <authorList>
            <person name="Wang J."/>
            <person name="Hu S."/>
            <person name="Hu X."/>
            <person name="Zhang B."/>
            <person name="Dong D."/>
            <person name="Zhang S."/>
            <person name="Zhao K."/>
            <person name="Wu D."/>
        </authorList>
    </citation>
    <scope>NUCLEOTIDE SEQUENCE [LARGE SCALE GENOMIC DNA]</scope>
    <source>
        <strain evidence="2">KNP414</strain>
    </source>
</reference>
<dbReference type="PATRIC" id="fig|1036673.3.peg.368"/>
<protein>
    <submittedName>
        <fullName evidence="1">Uncharacterized protein</fullName>
    </submittedName>
</protein>
<dbReference type="AlphaFoldDB" id="F8FP91"/>
<organism evidence="1 2">
    <name type="scientific">Paenibacillus mucilaginosus (strain KNP414)</name>
    <dbReference type="NCBI Taxonomy" id="1036673"/>
    <lineage>
        <taxon>Bacteria</taxon>
        <taxon>Bacillati</taxon>
        <taxon>Bacillota</taxon>
        <taxon>Bacilli</taxon>
        <taxon>Bacillales</taxon>
        <taxon>Paenibacillaceae</taxon>
        <taxon>Paenibacillus</taxon>
    </lineage>
</organism>
<proteinExistence type="predicted"/>
<dbReference type="Proteomes" id="UP000006620">
    <property type="component" value="Chromosome"/>
</dbReference>
<sequence>MQMKRWTAWFCIVVLLLPLWPAGNRVEAESNSSLIARFQSFMKDKDINGGYTAEDFRRDNGRLKEEIDRYFDSLDIPRFINGRQGRVEINYPLAARKKIIVYGTPFDDGNDPPKGDQHRYWGQTESLTVFPNFDYPPDAESHTPLKERDWIEEPWNKNIKRAQKTDYMEGELWDTGSQSDQQDSHLEASPKEWLKGAVNHYNNDSNLLEDLGWSVDKLYKHAVILSRPTEYSYGQIVLFHHRNGVNWYDDFMIPPLKSRYNISLRGSSLTPNDKGPEGSPLRLHTEVELSAYNSEPVRIKVEFRRLNGDIINSKEIELSREHPMEKVSIDWKRPGGGEKITVEAYAVNSSGQRDEKFPEAYEEDNVDYIALSAPVDVPDGPYEGFYHVSDLNKLKSQEDVRSYGGNPVFIQELSTGGKTVSGISDLPSEPVWKDNKGNDISPRSFFVNDGSRTYLKLSSLASLSGAKLTSKLTAPAFRTDHESEITRTEQGACVTETECETIYHVTETFRLQSMGSYYSQKLAEFEVEQSRAPQISKFAVDPQGNLRISASSFGFPAGGLKADLILDYEANKEKLPEGLRTLDNPANPQGGYWRKMVLPAFASEKQPFIHELTSSDGAVITKGTEAKLKGSSSDELVISQEKLQQMFAYSEQLDLFRQSEAYHKAQGTEKHRLLKYMEGIGKDRPALSPGPHTLTLYVTDTFGRFDYITIRYSPVALHDGKAKPEFAYFQGKGTPTEFSHETANGRSGMNAYRDYAVHFDLTVPASIRKSGTTLERLGFLAAWATDFPAMRTGSQYKVGMSKDTAGALHAADTGDFNTFDADGSVKNVSDLVPANEAKVYSKFDPRDFYNTKLIQEEKNTSAQFKAFPRVIRSGQGIFTESSLEVRAVLEGPSEADNIRRMAELVSSVIEGGSGLQLSGAKDEELITSVTGPGKYGDLTNNLNETSQKLVLQSGTVQSIIEASKPVTTSQTIIEDSRNRLQVQRTEFIFAVPVWLEPAKGAFGGSNLNTKSYDWTGRGYRGFMIHPNTKDGFYTMRVEGSADLSKLDPSFAGRKLSLYSRLEPLVVLGSVFQDMWVDTSAPAPAQPGTVDSGSDWQWTD</sequence>
<dbReference type="NCBIfam" id="NF047340">
    <property type="entry name" value="Athe_2463_dom"/>
    <property type="match status" value="1"/>
</dbReference>